<accession>A0ABQ4S195</accession>
<dbReference type="InterPro" id="IPR050210">
    <property type="entry name" value="tRNA_Adenine-N(6)_MTase"/>
</dbReference>
<dbReference type="Pfam" id="PF05175">
    <property type="entry name" value="MTS"/>
    <property type="match status" value="1"/>
</dbReference>
<proteinExistence type="predicted"/>
<name>A0ABQ4S195_9HYPH</name>
<dbReference type="InterPro" id="IPR029063">
    <property type="entry name" value="SAM-dependent_MTases_sf"/>
</dbReference>
<evidence type="ECO:0000256" key="1">
    <source>
        <dbReference type="ARBA" id="ARBA00022603"/>
    </source>
</evidence>
<sequence length="247" mass="25541">MKAVADPDAPDAWLGGRLRLRQPPRGAHRAGTDALLLARLVIPEPGAVVWDLGAGTGAVGLAVAVAAPGSRVVLVERDPALAALARENAALNGLADRVTVREADLLEAASARHAAGLAPGLADVVLTNPPFHDRGHRPSPVPGKAAAHSFRAGDLDAWLRACLDLLKPGGRLGLIHRADALPACLDGLRGRFGAITVRPVHARAERAAIRVLITAVKGSRGPFGLLPPLVLQDSEGRPSPEAEAMQA</sequence>
<keyword evidence="2" id="KW-0949">S-adenosyl-L-methionine</keyword>
<evidence type="ECO:0000256" key="2">
    <source>
        <dbReference type="ARBA" id="ARBA00022691"/>
    </source>
</evidence>
<dbReference type="Proteomes" id="UP001055125">
    <property type="component" value="Unassembled WGS sequence"/>
</dbReference>
<keyword evidence="1" id="KW-0489">Methyltransferase</keyword>
<feature type="domain" description="Methyltransferase small" evidence="3">
    <location>
        <begin position="35"/>
        <end position="136"/>
    </location>
</feature>
<comment type="caution">
    <text evidence="4">The sequence shown here is derived from an EMBL/GenBank/DDBJ whole genome shotgun (WGS) entry which is preliminary data.</text>
</comment>
<reference evidence="4" key="1">
    <citation type="journal article" date="2021" name="Front. Microbiol.">
        <title>Comprehensive Comparative Genomics and Phenotyping of Methylobacterium Species.</title>
        <authorList>
            <person name="Alessa O."/>
            <person name="Ogura Y."/>
            <person name="Fujitani Y."/>
            <person name="Takami H."/>
            <person name="Hayashi T."/>
            <person name="Sahin N."/>
            <person name="Tani A."/>
        </authorList>
    </citation>
    <scope>NUCLEOTIDE SEQUENCE</scope>
    <source>
        <strain evidence="4">DSM 19015</strain>
    </source>
</reference>
<dbReference type="EMBL" id="BPQP01000056">
    <property type="protein sequence ID" value="GJD96217.1"/>
    <property type="molecule type" value="Genomic_DNA"/>
</dbReference>
<evidence type="ECO:0000259" key="3">
    <source>
        <dbReference type="Pfam" id="PF05175"/>
    </source>
</evidence>
<evidence type="ECO:0000313" key="4">
    <source>
        <dbReference type="EMBL" id="GJD96217.1"/>
    </source>
</evidence>
<evidence type="ECO:0000313" key="5">
    <source>
        <dbReference type="Proteomes" id="UP001055125"/>
    </source>
</evidence>
<dbReference type="PROSITE" id="PS00092">
    <property type="entry name" value="N6_MTASE"/>
    <property type="match status" value="1"/>
</dbReference>
<dbReference type="RefSeq" id="WP_238245322.1">
    <property type="nucleotide sequence ID" value="NZ_BPQP01000056.1"/>
</dbReference>
<keyword evidence="5" id="KW-1185">Reference proteome</keyword>
<gene>
    <name evidence="4" type="primary">yfiC</name>
    <name evidence="4" type="ORF">OCOJLMKI_3436</name>
</gene>
<dbReference type="SUPFAM" id="SSF53335">
    <property type="entry name" value="S-adenosyl-L-methionine-dependent methyltransferases"/>
    <property type="match status" value="1"/>
</dbReference>
<dbReference type="Gene3D" id="3.40.50.150">
    <property type="entry name" value="Vaccinia Virus protein VP39"/>
    <property type="match status" value="1"/>
</dbReference>
<dbReference type="InterPro" id="IPR007848">
    <property type="entry name" value="Small_mtfrase_dom"/>
</dbReference>
<reference evidence="4" key="2">
    <citation type="submission" date="2021-08" db="EMBL/GenBank/DDBJ databases">
        <authorList>
            <person name="Tani A."/>
            <person name="Ola A."/>
            <person name="Ogura Y."/>
            <person name="Katsura K."/>
            <person name="Hayashi T."/>
        </authorList>
    </citation>
    <scope>NUCLEOTIDE SEQUENCE</scope>
    <source>
        <strain evidence="4">DSM 19015</strain>
    </source>
</reference>
<dbReference type="PANTHER" id="PTHR47739">
    <property type="entry name" value="TRNA1(VAL) (ADENINE(37)-N6)-METHYLTRANSFERASE"/>
    <property type="match status" value="1"/>
</dbReference>
<organism evidence="4 5">
    <name type="scientific">Methylobacterium iners</name>
    <dbReference type="NCBI Taxonomy" id="418707"/>
    <lineage>
        <taxon>Bacteria</taxon>
        <taxon>Pseudomonadati</taxon>
        <taxon>Pseudomonadota</taxon>
        <taxon>Alphaproteobacteria</taxon>
        <taxon>Hyphomicrobiales</taxon>
        <taxon>Methylobacteriaceae</taxon>
        <taxon>Methylobacterium</taxon>
    </lineage>
</organism>
<protein>
    <submittedName>
        <fullName evidence="4">tRNA1(Val) (Adenine(37)-N6)-methyltransferase</fullName>
    </submittedName>
</protein>
<dbReference type="CDD" id="cd02440">
    <property type="entry name" value="AdoMet_MTases"/>
    <property type="match status" value="1"/>
</dbReference>
<keyword evidence="1" id="KW-0808">Transferase</keyword>
<dbReference type="InterPro" id="IPR002052">
    <property type="entry name" value="DNA_methylase_N6_adenine_CS"/>
</dbReference>
<dbReference type="PANTHER" id="PTHR47739:SF1">
    <property type="entry name" value="TRNA1(VAL) (ADENINE(37)-N6)-METHYLTRANSFERASE"/>
    <property type="match status" value="1"/>
</dbReference>